<dbReference type="HOGENOM" id="CLU_2149810_0_0_1"/>
<evidence type="ECO:0000313" key="1">
    <source>
        <dbReference type="EnsemblPlants" id="OGLUM08G09410.3"/>
    </source>
</evidence>
<dbReference type="Gramene" id="OGLUM08G09410.3">
    <property type="protein sequence ID" value="OGLUM08G09410.3"/>
    <property type="gene ID" value="OGLUM08G09410"/>
</dbReference>
<protein>
    <submittedName>
        <fullName evidence="1">Uncharacterized protein</fullName>
    </submittedName>
</protein>
<name>A0A0E0AT77_9ORYZ</name>
<dbReference type="Proteomes" id="UP000026961">
    <property type="component" value="Chromosome 8"/>
</dbReference>
<dbReference type="EnsemblPlants" id="OGLUM08G09410.3">
    <property type="protein sequence ID" value="OGLUM08G09410.3"/>
    <property type="gene ID" value="OGLUM08G09410"/>
</dbReference>
<organism evidence="1">
    <name type="scientific">Oryza glumipatula</name>
    <dbReference type="NCBI Taxonomy" id="40148"/>
    <lineage>
        <taxon>Eukaryota</taxon>
        <taxon>Viridiplantae</taxon>
        <taxon>Streptophyta</taxon>
        <taxon>Embryophyta</taxon>
        <taxon>Tracheophyta</taxon>
        <taxon>Spermatophyta</taxon>
        <taxon>Magnoliopsida</taxon>
        <taxon>Liliopsida</taxon>
        <taxon>Poales</taxon>
        <taxon>Poaceae</taxon>
        <taxon>BOP clade</taxon>
        <taxon>Oryzoideae</taxon>
        <taxon>Oryzeae</taxon>
        <taxon>Oryzinae</taxon>
        <taxon>Oryza</taxon>
    </lineage>
</organism>
<evidence type="ECO:0000313" key="2">
    <source>
        <dbReference type="Proteomes" id="UP000026961"/>
    </source>
</evidence>
<dbReference type="AlphaFoldDB" id="A0A0E0AT77"/>
<sequence>MEDMLSFFPSGLHVMLVDDDTKNTRTATKTLSMLHYPAPPPHTPALHLRSELASAPPHQASCYPLPLLLPLLPPISTEAPRRLPSTAVDGIRYREEDEVHEDTVAVEMGMAM</sequence>
<accession>A0A0E0AT77</accession>
<keyword evidence="2" id="KW-1185">Reference proteome</keyword>
<proteinExistence type="predicted"/>
<reference evidence="1" key="2">
    <citation type="submission" date="2018-05" db="EMBL/GenBank/DDBJ databases">
        <title>OgluRS3 (Oryza glumaepatula Reference Sequence Version 3).</title>
        <authorList>
            <person name="Zhang J."/>
            <person name="Kudrna D."/>
            <person name="Lee S."/>
            <person name="Talag J."/>
            <person name="Welchert J."/>
            <person name="Wing R.A."/>
        </authorList>
    </citation>
    <scope>NUCLEOTIDE SEQUENCE [LARGE SCALE GENOMIC DNA]</scope>
</reference>
<reference evidence="1" key="1">
    <citation type="submission" date="2015-04" db="UniProtKB">
        <authorList>
            <consortium name="EnsemblPlants"/>
        </authorList>
    </citation>
    <scope>IDENTIFICATION</scope>
</reference>